<organism evidence="2 3">
    <name type="scientific">Tanacetum coccineum</name>
    <dbReference type="NCBI Taxonomy" id="301880"/>
    <lineage>
        <taxon>Eukaryota</taxon>
        <taxon>Viridiplantae</taxon>
        <taxon>Streptophyta</taxon>
        <taxon>Embryophyta</taxon>
        <taxon>Tracheophyta</taxon>
        <taxon>Spermatophyta</taxon>
        <taxon>Magnoliopsida</taxon>
        <taxon>eudicotyledons</taxon>
        <taxon>Gunneridae</taxon>
        <taxon>Pentapetalae</taxon>
        <taxon>asterids</taxon>
        <taxon>campanulids</taxon>
        <taxon>Asterales</taxon>
        <taxon>Asteraceae</taxon>
        <taxon>Asteroideae</taxon>
        <taxon>Anthemideae</taxon>
        <taxon>Anthemidinae</taxon>
        <taxon>Tanacetum</taxon>
    </lineage>
</organism>
<dbReference type="InterPro" id="IPR001245">
    <property type="entry name" value="Ser-Thr/Tyr_kinase_cat_dom"/>
</dbReference>
<protein>
    <submittedName>
        <fullName evidence="2">Cysteine-rich receptor-like protein kinase 2</fullName>
    </submittedName>
</protein>
<comment type="caution">
    <text evidence="2">The sequence shown here is derived from an EMBL/GenBank/DDBJ whole genome shotgun (WGS) entry which is preliminary data.</text>
</comment>
<evidence type="ECO:0000259" key="1">
    <source>
        <dbReference type="PROSITE" id="PS50011"/>
    </source>
</evidence>
<evidence type="ECO:0000313" key="3">
    <source>
        <dbReference type="Proteomes" id="UP001151760"/>
    </source>
</evidence>
<accession>A0ABQ4Y634</accession>
<dbReference type="InterPro" id="IPR011009">
    <property type="entry name" value="Kinase-like_dom_sf"/>
</dbReference>
<evidence type="ECO:0000313" key="2">
    <source>
        <dbReference type="EMBL" id="GJS72445.1"/>
    </source>
</evidence>
<dbReference type="InterPro" id="IPR000719">
    <property type="entry name" value="Prot_kinase_dom"/>
</dbReference>
<dbReference type="PANTHER" id="PTHR27006:SF585">
    <property type="entry name" value="PROTEIN KINASE DOMAIN-CONTAINING PROTEIN"/>
    <property type="match status" value="1"/>
</dbReference>
<sequence>MNHVALGDELKPKTLKDDNKRKHLDWSRRVEIIKGIADGLSYLHNDAAVNLIHRDIKAANNLLDDRMVAKIADFATAKNVNDDNPSSPKGTM</sequence>
<dbReference type="EMBL" id="BQNB010010079">
    <property type="protein sequence ID" value="GJS72445.1"/>
    <property type="molecule type" value="Genomic_DNA"/>
</dbReference>
<dbReference type="Gene3D" id="1.10.510.10">
    <property type="entry name" value="Transferase(Phosphotransferase) domain 1"/>
    <property type="match status" value="1"/>
</dbReference>
<proteinExistence type="predicted"/>
<dbReference type="Pfam" id="PF07714">
    <property type="entry name" value="PK_Tyr_Ser-Thr"/>
    <property type="match status" value="1"/>
</dbReference>
<name>A0ABQ4Y634_9ASTR</name>
<dbReference type="PROSITE" id="PS50011">
    <property type="entry name" value="PROTEIN_KINASE_DOM"/>
    <property type="match status" value="1"/>
</dbReference>
<keyword evidence="3" id="KW-1185">Reference proteome</keyword>
<reference evidence="2" key="1">
    <citation type="journal article" date="2022" name="Int. J. Mol. Sci.">
        <title>Draft Genome of Tanacetum Coccineum: Genomic Comparison of Closely Related Tanacetum-Family Plants.</title>
        <authorList>
            <person name="Yamashiro T."/>
            <person name="Shiraishi A."/>
            <person name="Nakayama K."/>
            <person name="Satake H."/>
        </authorList>
    </citation>
    <scope>NUCLEOTIDE SEQUENCE</scope>
</reference>
<reference evidence="2" key="2">
    <citation type="submission" date="2022-01" db="EMBL/GenBank/DDBJ databases">
        <authorList>
            <person name="Yamashiro T."/>
            <person name="Shiraishi A."/>
            <person name="Satake H."/>
            <person name="Nakayama K."/>
        </authorList>
    </citation>
    <scope>NUCLEOTIDE SEQUENCE</scope>
</reference>
<feature type="domain" description="Protein kinase" evidence="1">
    <location>
        <begin position="1"/>
        <end position="92"/>
    </location>
</feature>
<dbReference type="Proteomes" id="UP001151760">
    <property type="component" value="Unassembled WGS sequence"/>
</dbReference>
<gene>
    <name evidence="2" type="ORF">Tco_0705286</name>
</gene>
<dbReference type="PANTHER" id="PTHR27006">
    <property type="entry name" value="PROMASTIGOTE SURFACE ANTIGEN PROTEIN PSA"/>
    <property type="match status" value="1"/>
</dbReference>
<dbReference type="SUPFAM" id="SSF56112">
    <property type="entry name" value="Protein kinase-like (PK-like)"/>
    <property type="match status" value="1"/>
</dbReference>